<dbReference type="SUPFAM" id="SSF56300">
    <property type="entry name" value="Metallo-dependent phosphatases"/>
    <property type="match status" value="1"/>
</dbReference>
<dbReference type="InterPro" id="IPR004843">
    <property type="entry name" value="Calcineurin-like_PHP"/>
</dbReference>
<accession>A0ABP0JYK7</accession>
<comment type="caution">
    <text evidence="9">The sequence shown here is derived from an EMBL/GenBank/DDBJ whole genome shotgun (WGS) entry which is preliminary data.</text>
</comment>
<dbReference type="Pfam" id="PF14008">
    <property type="entry name" value="Metallophos_C"/>
    <property type="match status" value="1"/>
</dbReference>
<keyword evidence="5" id="KW-1133">Transmembrane helix</keyword>
<dbReference type="InterPro" id="IPR029052">
    <property type="entry name" value="Metallo-depent_PP-like"/>
</dbReference>
<dbReference type="Gene3D" id="2.60.40.380">
    <property type="entry name" value="Purple acid phosphatase-like, N-terminal"/>
    <property type="match status" value="1"/>
</dbReference>
<name>A0ABP0JYK7_9DINO</name>
<evidence type="ECO:0000256" key="1">
    <source>
        <dbReference type="ARBA" id="ARBA00022729"/>
    </source>
</evidence>
<dbReference type="InterPro" id="IPR025733">
    <property type="entry name" value="PAPs_C"/>
</dbReference>
<dbReference type="PANTHER" id="PTHR22953">
    <property type="entry name" value="ACID PHOSPHATASE RELATED"/>
    <property type="match status" value="1"/>
</dbReference>
<keyword evidence="2 4" id="KW-0378">Hydrolase</keyword>
<evidence type="ECO:0000313" key="9">
    <source>
        <dbReference type="EMBL" id="CAK9019072.1"/>
    </source>
</evidence>
<keyword evidence="1 6" id="KW-0732">Signal</keyword>
<feature type="chain" id="PRO_5046654763" description="Purple acid phosphatase" evidence="6">
    <location>
        <begin position="16"/>
        <end position="573"/>
    </location>
</feature>
<dbReference type="Proteomes" id="UP001642464">
    <property type="component" value="Unassembled WGS sequence"/>
</dbReference>
<dbReference type="EMBL" id="CAXAMM010009002">
    <property type="protein sequence ID" value="CAK9019072.1"/>
    <property type="molecule type" value="Genomic_DNA"/>
</dbReference>
<evidence type="ECO:0000256" key="6">
    <source>
        <dbReference type="SAM" id="SignalP"/>
    </source>
</evidence>
<dbReference type="Gene3D" id="3.60.21.10">
    <property type="match status" value="1"/>
</dbReference>
<keyword evidence="5" id="KW-0472">Membrane</keyword>
<keyword evidence="3" id="KW-0325">Glycoprotein</keyword>
<evidence type="ECO:0000313" key="10">
    <source>
        <dbReference type="Proteomes" id="UP001642464"/>
    </source>
</evidence>
<dbReference type="InterPro" id="IPR008963">
    <property type="entry name" value="Purple_acid_Pase-like_N"/>
</dbReference>
<organism evidence="9 10">
    <name type="scientific">Durusdinium trenchii</name>
    <dbReference type="NCBI Taxonomy" id="1381693"/>
    <lineage>
        <taxon>Eukaryota</taxon>
        <taxon>Sar</taxon>
        <taxon>Alveolata</taxon>
        <taxon>Dinophyceae</taxon>
        <taxon>Suessiales</taxon>
        <taxon>Symbiodiniaceae</taxon>
        <taxon>Durusdinium</taxon>
    </lineage>
</organism>
<proteinExistence type="inferred from homology"/>
<reference evidence="9 10" key="1">
    <citation type="submission" date="2024-02" db="EMBL/GenBank/DDBJ databases">
        <authorList>
            <person name="Chen Y."/>
            <person name="Shah S."/>
            <person name="Dougan E. K."/>
            <person name="Thang M."/>
            <person name="Chan C."/>
        </authorList>
    </citation>
    <scope>NUCLEOTIDE SEQUENCE [LARGE SCALE GENOMIC DNA]</scope>
</reference>
<evidence type="ECO:0000256" key="2">
    <source>
        <dbReference type="ARBA" id="ARBA00022801"/>
    </source>
</evidence>
<dbReference type="Pfam" id="PF00149">
    <property type="entry name" value="Metallophos"/>
    <property type="match status" value="1"/>
</dbReference>
<comment type="catalytic activity">
    <reaction evidence="4">
        <text>a phosphate monoester + H2O = an alcohol + phosphate</text>
        <dbReference type="Rhea" id="RHEA:15017"/>
        <dbReference type="ChEBI" id="CHEBI:15377"/>
        <dbReference type="ChEBI" id="CHEBI:30879"/>
        <dbReference type="ChEBI" id="CHEBI:43474"/>
        <dbReference type="ChEBI" id="CHEBI:67140"/>
        <dbReference type="EC" id="3.1.3.2"/>
    </reaction>
</comment>
<dbReference type="SUPFAM" id="SSF49363">
    <property type="entry name" value="Purple acid phosphatase, N-terminal domain"/>
    <property type="match status" value="1"/>
</dbReference>
<evidence type="ECO:0000256" key="3">
    <source>
        <dbReference type="ARBA" id="ARBA00023180"/>
    </source>
</evidence>
<dbReference type="InterPro" id="IPR041792">
    <property type="entry name" value="MPP_PAP"/>
</dbReference>
<sequence length="573" mass="63430">MRHLKVLVGFLHALAEHVPQQVALAAGSQGDSQVSITWLTNDTRDDPSSCDEAAVAWVSGPLTGNEEPNEGNGSIPEWRIVGSCLRYSFGAAPELYGNYTSGRIHRVVAQGLVANSEYKYTLRGDPATVKRRFRTLPSSAAPEPPAAGAVTDARFPFALGVIGDLGQTADSQDTIRHLDADPLIRLVLHAGDMSYADTDQKRWDSYGLTVEPLASRLQWMVCPGNHEIESDYYTGDNFVAYEARFAMPAVQQPKTSPSQEQMGCKHPYPTTPHSGRDCTPSAFTGHYDWGNSFYAFDAGPARVISLNSYTYTHPSSEQYNWLKEELEALAHRRSQTPWLIIMMHCPFYNSNAAHQAEGQASLMRDFHGFEDLFYKHKAAVVINGHVHAYERTHPVYQNASQDGAPTYLCVGDGGNREGHAKTYLEQPQWSAFRDGLSFGHGRLVIENISHMRWEWFRNDPTQSDLVDQANAIRRARQLANAGASTVTVESGWYQPLKARPVDDSVWILNPYKHQEPGPPQRSPMNTSLVIIGVVSAVAVALVSAIAVVHRCRRRRAEPHAECVESSAEMGSAR</sequence>
<dbReference type="PANTHER" id="PTHR22953:SF153">
    <property type="entry name" value="PURPLE ACID PHOSPHATASE"/>
    <property type="match status" value="1"/>
</dbReference>
<evidence type="ECO:0000256" key="5">
    <source>
        <dbReference type="SAM" id="Phobius"/>
    </source>
</evidence>
<feature type="domain" description="Purple acid phosphatase C-terminal" evidence="8">
    <location>
        <begin position="404"/>
        <end position="459"/>
    </location>
</feature>
<dbReference type="EC" id="3.1.3.2" evidence="4"/>
<protein>
    <recommendedName>
        <fullName evidence="4">Purple acid phosphatase</fullName>
        <ecNumber evidence="4">3.1.3.2</ecNumber>
    </recommendedName>
</protein>
<feature type="signal peptide" evidence="6">
    <location>
        <begin position="1"/>
        <end position="15"/>
    </location>
</feature>
<comment type="similarity">
    <text evidence="4">Belongs to the metallophosphoesterase superfamily. Purple acid phosphatase family.</text>
</comment>
<evidence type="ECO:0000256" key="4">
    <source>
        <dbReference type="RuleBase" id="RU361203"/>
    </source>
</evidence>
<gene>
    <name evidence="9" type="ORF">SCF082_LOCUS14360</name>
</gene>
<dbReference type="InterPro" id="IPR039331">
    <property type="entry name" value="PAPs-like"/>
</dbReference>
<feature type="transmembrane region" description="Helical" evidence="5">
    <location>
        <begin position="528"/>
        <end position="548"/>
    </location>
</feature>
<feature type="domain" description="Calcineurin-like phosphoesterase" evidence="7">
    <location>
        <begin position="160"/>
        <end position="389"/>
    </location>
</feature>
<keyword evidence="10" id="KW-1185">Reference proteome</keyword>
<dbReference type="CDD" id="cd00839">
    <property type="entry name" value="MPP_PAPs"/>
    <property type="match status" value="1"/>
</dbReference>
<evidence type="ECO:0000259" key="7">
    <source>
        <dbReference type="Pfam" id="PF00149"/>
    </source>
</evidence>
<keyword evidence="5" id="KW-0812">Transmembrane</keyword>
<evidence type="ECO:0000259" key="8">
    <source>
        <dbReference type="Pfam" id="PF14008"/>
    </source>
</evidence>